<proteinExistence type="predicted"/>
<protein>
    <submittedName>
        <fullName evidence="1">Uncharacterized protein</fullName>
    </submittedName>
</protein>
<dbReference type="AlphaFoldDB" id="A0A1R0GPG6"/>
<dbReference type="EMBL" id="LSSL01005521">
    <property type="protein sequence ID" value="OLY78787.1"/>
    <property type="molecule type" value="Genomic_DNA"/>
</dbReference>
<dbReference type="Proteomes" id="UP000187455">
    <property type="component" value="Unassembled WGS sequence"/>
</dbReference>
<name>A0A1R0GPG6_9FUNG</name>
<comment type="caution">
    <text evidence="1">The sequence shown here is derived from an EMBL/GenBank/DDBJ whole genome shotgun (WGS) entry which is preliminary data.</text>
</comment>
<accession>A0A1R0GPG6</accession>
<keyword evidence="2" id="KW-1185">Reference proteome</keyword>
<evidence type="ECO:0000313" key="1">
    <source>
        <dbReference type="EMBL" id="OLY78787.1"/>
    </source>
</evidence>
<sequence>MGFLRASGIHIVDDVRSPTDKGVVNIVIVASKKKVDDIQVSIIIQRNPNTPTPKGRMIGVTMEYNFGACTDYIVAHAF</sequence>
<reference evidence="1 2" key="1">
    <citation type="journal article" date="2016" name="Mol. Biol. Evol.">
        <title>Genome-Wide Survey of Gut Fungi (Harpellales) Reveals the First Horizontally Transferred Ubiquitin Gene from a Mosquito Host.</title>
        <authorList>
            <person name="Wang Y."/>
            <person name="White M.M."/>
            <person name="Kvist S."/>
            <person name="Moncalvo J.M."/>
        </authorList>
    </citation>
    <scope>NUCLEOTIDE SEQUENCE [LARGE SCALE GENOMIC DNA]</scope>
    <source>
        <strain evidence="1 2">ALG-7-W6</strain>
    </source>
</reference>
<organism evidence="1 2">
    <name type="scientific">Smittium mucronatum</name>
    <dbReference type="NCBI Taxonomy" id="133383"/>
    <lineage>
        <taxon>Eukaryota</taxon>
        <taxon>Fungi</taxon>
        <taxon>Fungi incertae sedis</taxon>
        <taxon>Zoopagomycota</taxon>
        <taxon>Kickxellomycotina</taxon>
        <taxon>Harpellomycetes</taxon>
        <taxon>Harpellales</taxon>
        <taxon>Legeriomycetaceae</taxon>
        <taxon>Smittium</taxon>
    </lineage>
</organism>
<evidence type="ECO:0000313" key="2">
    <source>
        <dbReference type="Proteomes" id="UP000187455"/>
    </source>
</evidence>
<gene>
    <name evidence="1" type="ORF">AYI68_g7151</name>
</gene>